<gene>
    <name evidence="5" type="ORF">BIP78_0944</name>
</gene>
<evidence type="ECO:0000313" key="6">
    <source>
        <dbReference type="Proteomes" id="UP000287233"/>
    </source>
</evidence>
<accession>A0A410FUX6</accession>
<dbReference type="Proteomes" id="UP000287233">
    <property type="component" value="Chromosome"/>
</dbReference>
<dbReference type="KEGG" id="bih:BIP78_0944"/>
<dbReference type="InterPro" id="IPR052046">
    <property type="entry name" value="GH57_Enzymes"/>
</dbReference>
<reference evidence="6" key="1">
    <citation type="submission" date="2018-12" db="EMBL/GenBank/DDBJ databases">
        <title>Complete genome sequence of an uncultured bacterium of the candidate phylum Bipolaricaulota.</title>
        <authorList>
            <person name="Kadnikov V.V."/>
            <person name="Mardanov A.V."/>
            <person name="Beletsky A.V."/>
            <person name="Frank Y.A."/>
            <person name="Karnachuk O.V."/>
            <person name="Ravin N.V."/>
        </authorList>
    </citation>
    <scope>NUCLEOTIDE SEQUENCE [LARGE SCALE GENOMIC DNA]</scope>
</reference>
<sequence length="502" mass="55620">MTTQVHVAFLWHMHQPWYALPGDAVNLLPWTRLRAVKDYTDMAAWLERSPVPVTVNFTPSLTEQLRRYAEGTLLDRYLPSRGDREAMADLRAGHVPLPVGRRGLPVPDLARIRAAKGEDGDRTLLGWSLLAWLGQSVLDAEPGLRELWERGVFSRADLAALEGRHLELVAGILPRYRRLAADGTIELTATPFYHPILPLLVDTAAARRSQPHDELPAFSAPDDARDQVHRALDHHAATFGRRPQGMWPAEGAVSADAAGLFAGQRVGWIATDGGILARSLGRAPTPHELHRPWRLATPGGEITIVFRDTFLSNRISFDYGAWRPEDAAADLLGRFQEVGRSWHGAPPLVLIAMDGENAWEFFDRNGEPFFAALYRALGRTPGIVPTTVSGYLARFGTEGMLGDLWAGSWIDADFRTWIGHPAQNRAWTLLAGARQAVADAPPGPARDRAREHLLVAEGSDWFWWYGPHHSSLHEPLFDRLFRAHVAAAYRELGHGVPPGLAV</sequence>
<dbReference type="SUPFAM" id="SSF88713">
    <property type="entry name" value="Glycoside hydrolase/deacetylase"/>
    <property type="match status" value="1"/>
</dbReference>
<proteinExistence type="inferred from homology"/>
<name>A0A410FUX6_BIPS1</name>
<dbReference type="PANTHER" id="PTHR36306">
    <property type="entry name" value="ALPHA-AMYLASE-RELATED-RELATED"/>
    <property type="match status" value="1"/>
</dbReference>
<feature type="domain" description="Glycoside hydrolase family 57 N-terminal" evidence="4">
    <location>
        <begin position="8"/>
        <end position="400"/>
    </location>
</feature>
<dbReference type="InterPro" id="IPR004300">
    <property type="entry name" value="Glyco_hydro_57_N"/>
</dbReference>
<comment type="similarity">
    <text evidence="1 3">Belongs to the glycosyl hydrolase 57 family.</text>
</comment>
<keyword evidence="2 3" id="KW-0119">Carbohydrate metabolism</keyword>
<protein>
    <recommendedName>
        <fullName evidence="4">Glycoside hydrolase family 57 N-terminal domain-containing protein</fullName>
    </recommendedName>
</protein>
<dbReference type="InterPro" id="IPR027291">
    <property type="entry name" value="Glyco_hydro_38_N_sf"/>
</dbReference>
<organism evidence="5 6">
    <name type="scientific">Bipolaricaulis sibiricus</name>
    <dbReference type="NCBI Taxonomy" id="2501609"/>
    <lineage>
        <taxon>Bacteria</taxon>
        <taxon>Candidatus Bipolaricaulota</taxon>
        <taxon>Candidatus Bipolaricaulia</taxon>
        <taxon>Candidatus Bipolaricaulales</taxon>
        <taxon>Candidatus Bipolaricaulaceae</taxon>
        <taxon>Candidatus Bipolaricaulis</taxon>
    </lineage>
</organism>
<dbReference type="CDD" id="cd10796">
    <property type="entry name" value="GH57N_APU"/>
    <property type="match status" value="1"/>
</dbReference>
<evidence type="ECO:0000259" key="4">
    <source>
        <dbReference type="Pfam" id="PF03065"/>
    </source>
</evidence>
<dbReference type="Gene3D" id="3.20.110.10">
    <property type="entry name" value="Glycoside hydrolase 38, N terminal domain"/>
    <property type="match status" value="1"/>
</dbReference>
<dbReference type="Pfam" id="PF03065">
    <property type="entry name" value="Glyco_hydro_57"/>
    <property type="match status" value="1"/>
</dbReference>
<dbReference type="EMBL" id="CP034928">
    <property type="protein sequence ID" value="QAA76710.1"/>
    <property type="molecule type" value="Genomic_DNA"/>
</dbReference>
<dbReference type="GO" id="GO:0003824">
    <property type="term" value="F:catalytic activity"/>
    <property type="evidence" value="ECO:0007669"/>
    <property type="project" value="InterPro"/>
</dbReference>
<evidence type="ECO:0000256" key="3">
    <source>
        <dbReference type="RuleBase" id="RU361196"/>
    </source>
</evidence>
<evidence type="ECO:0000313" key="5">
    <source>
        <dbReference type="EMBL" id="QAA76710.1"/>
    </source>
</evidence>
<evidence type="ECO:0000256" key="2">
    <source>
        <dbReference type="ARBA" id="ARBA00023277"/>
    </source>
</evidence>
<dbReference type="PANTHER" id="PTHR36306:SF1">
    <property type="entry name" value="ALPHA-AMYLASE-RELATED"/>
    <property type="match status" value="1"/>
</dbReference>
<evidence type="ECO:0000256" key="1">
    <source>
        <dbReference type="ARBA" id="ARBA00006821"/>
    </source>
</evidence>
<dbReference type="InterPro" id="IPR011330">
    <property type="entry name" value="Glyco_hydro/deAcase_b/a-brl"/>
</dbReference>
<dbReference type="AlphaFoldDB" id="A0A410FUX6"/>
<dbReference type="GO" id="GO:0005975">
    <property type="term" value="P:carbohydrate metabolic process"/>
    <property type="evidence" value="ECO:0007669"/>
    <property type="project" value="InterPro"/>
</dbReference>